<dbReference type="AlphaFoldDB" id="A0A6L9QHU0"/>
<proteinExistence type="predicted"/>
<feature type="region of interest" description="Disordered" evidence="1">
    <location>
        <begin position="69"/>
        <end position="102"/>
    </location>
</feature>
<feature type="compositionally biased region" description="Low complexity" evidence="1">
    <location>
        <begin position="75"/>
        <end position="102"/>
    </location>
</feature>
<evidence type="ECO:0000313" key="3">
    <source>
        <dbReference type="Proteomes" id="UP000475532"/>
    </source>
</evidence>
<comment type="caution">
    <text evidence="2">The sequence shown here is derived from an EMBL/GenBank/DDBJ whole genome shotgun (WGS) entry which is preliminary data.</text>
</comment>
<organism evidence="2 3">
    <name type="scientific">Actinomadura bangladeshensis</name>
    <dbReference type="NCBI Taxonomy" id="453573"/>
    <lineage>
        <taxon>Bacteria</taxon>
        <taxon>Bacillati</taxon>
        <taxon>Actinomycetota</taxon>
        <taxon>Actinomycetes</taxon>
        <taxon>Streptosporangiales</taxon>
        <taxon>Thermomonosporaceae</taxon>
        <taxon>Actinomadura</taxon>
    </lineage>
</organism>
<evidence type="ECO:0000313" key="2">
    <source>
        <dbReference type="EMBL" id="NEA24576.1"/>
    </source>
</evidence>
<protein>
    <submittedName>
        <fullName evidence="2">Uncharacterized protein</fullName>
    </submittedName>
</protein>
<gene>
    <name evidence="2" type="ORF">G3I70_19070</name>
</gene>
<evidence type="ECO:0000256" key="1">
    <source>
        <dbReference type="SAM" id="MobiDB-lite"/>
    </source>
</evidence>
<dbReference type="Proteomes" id="UP000475532">
    <property type="component" value="Unassembled WGS sequence"/>
</dbReference>
<reference evidence="2 3" key="1">
    <citation type="submission" date="2020-01" db="EMBL/GenBank/DDBJ databases">
        <title>Insect and environment-associated Actinomycetes.</title>
        <authorList>
            <person name="Currrie C."/>
            <person name="Chevrette M."/>
            <person name="Carlson C."/>
            <person name="Stubbendieck R."/>
            <person name="Wendt-Pienkowski E."/>
        </authorList>
    </citation>
    <scope>NUCLEOTIDE SEQUENCE [LARGE SCALE GENOMIC DNA]</scope>
    <source>
        <strain evidence="2 3">SID10258</strain>
    </source>
</reference>
<sequence length="102" mass="10830">MAYLRKVANRGAETHNLLAAQGATTDVKRCSAAYDGLKEDPPNDLGASGESTEWLAQVRQFFVDSCVTGLPKPVPGQTTPPQTKTTTPTPSSPTVKPSTPKF</sequence>
<accession>A0A6L9QHU0</accession>
<dbReference type="EMBL" id="JAAGLI010000496">
    <property type="protein sequence ID" value="NEA24576.1"/>
    <property type="molecule type" value="Genomic_DNA"/>
</dbReference>
<dbReference type="RefSeq" id="WP_163057758.1">
    <property type="nucleotide sequence ID" value="NZ_JAAGLI010000496.1"/>
</dbReference>
<name>A0A6L9QHU0_9ACTN</name>